<name>V9HC38_9NEIS</name>
<dbReference type="InterPro" id="IPR008949">
    <property type="entry name" value="Isoprenoid_synthase_dom_sf"/>
</dbReference>
<dbReference type="InterPro" id="IPR017827">
    <property type="entry name" value="HSQ_synthase_HpnC"/>
</dbReference>
<dbReference type="AlphaFoldDB" id="V9HC38"/>
<keyword evidence="2" id="KW-1185">Reference proteome</keyword>
<reference evidence="1 2" key="2">
    <citation type="submission" date="2011-10" db="EMBL/GenBank/DDBJ databases">
        <title>The Genome Sequence of Simonsiella muelleri ATCC 29453.</title>
        <authorList>
            <consortium name="The Broad Institute Genome Sequencing Platform"/>
            <consortium name="The Broad Institute Genome Sequencing Center for Infectious Disease"/>
            <person name="Earl A."/>
            <person name="Ward D."/>
            <person name="Feldgarden M."/>
            <person name="Gevers D."/>
            <person name="Izard J."/>
            <person name="Baranova O.V."/>
            <person name="Blanton J.M."/>
            <person name="Tanner A.C."/>
            <person name="Dewhirst F."/>
            <person name="Young S.K."/>
            <person name="Zeng Q."/>
            <person name="Gargeya S."/>
            <person name="Fitzgerald M."/>
            <person name="Haas B."/>
            <person name="Abouelleil A."/>
            <person name="Alvarado L."/>
            <person name="Arachchi H.M."/>
            <person name="Berlin A."/>
            <person name="Brown A."/>
            <person name="Chapman S.B."/>
            <person name="Chen Z."/>
            <person name="Dunbar C."/>
            <person name="Freedman E."/>
            <person name="Gearin G."/>
            <person name="Goldberg J."/>
            <person name="Griggs A."/>
            <person name="Gujja S."/>
            <person name="Heiman D."/>
            <person name="Howarth C."/>
            <person name="Larson L."/>
            <person name="Lui A."/>
            <person name="MacDonald P.J.P."/>
            <person name="Montmayeur A."/>
            <person name="Murphy C."/>
            <person name="Neiman D."/>
            <person name="Pearson M."/>
            <person name="Priest M."/>
            <person name="Roberts A."/>
            <person name="Saif S."/>
            <person name="Shea T."/>
            <person name="Shenoy N."/>
            <person name="Sisk P."/>
            <person name="Stolte C."/>
            <person name="Sykes S."/>
            <person name="Wortman J."/>
            <person name="Nusbaum C."/>
            <person name="Birren B."/>
        </authorList>
    </citation>
    <scope>NUCLEOTIDE SEQUENCE [LARGE SCALE GENOMIC DNA]</scope>
    <source>
        <strain evidence="1 2">ATCC 29453</strain>
    </source>
</reference>
<evidence type="ECO:0000313" key="1">
    <source>
        <dbReference type="EMBL" id="EFG30822.2"/>
    </source>
</evidence>
<evidence type="ECO:0000313" key="2">
    <source>
        <dbReference type="Proteomes" id="UP000017813"/>
    </source>
</evidence>
<protein>
    <submittedName>
        <fullName evidence="1">Squalene synthase HpnC</fullName>
    </submittedName>
</protein>
<dbReference type="SUPFAM" id="SSF48576">
    <property type="entry name" value="Terpenoid synthases"/>
    <property type="match status" value="1"/>
</dbReference>
<dbReference type="NCBIfam" id="TIGR03464">
    <property type="entry name" value="HpnC"/>
    <property type="match status" value="1"/>
</dbReference>
<dbReference type="GO" id="GO:0004311">
    <property type="term" value="F:geranylgeranyl diphosphate synthase activity"/>
    <property type="evidence" value="ECO:0007669"/>
    <property type="project" value="InterPro"/>
</dbReference>
<dbReference type="EMBL" id="ADCY02000045">
    <property type="protein sequence ID" value="EFG30822.2"/>
    <property type="molecule type" value="Genomic_DNA"/>
</dbReference>
<dbReference type="InterPro" id="IPR044843">
    <property type="entry name" value="Trans_IPPS_bact-type"/>
</dbReference>
<dbReference type="InterPro" id="IPR033904">
    <property type="entry name" value="Trans_IPPS_HH"/>
</dbReference>
<reference evidence="1 2" key="1">
    <citation type="submission" date="2010-03" db="EMBL/GenBank/DDBJ databases">
        <authorList>
            <consortium name="The Broad Institute Genome Sequencing Platform"/>
            <person name="Ward D."/>
            <person name="Earl A."/>
            <person name="Feldgarden M."/>
            <person name="Gevers D."/>
            <person name="Young S."/>
            <person name="Zeng Q."/>
            <person name="Koehrsen M."/>
            <person name="Alvarado L."/>
            <person name="Berlin A.M."/>
            <person name="Borenstein D."/>
            <person name="Chapman S.B."/>
            <person name="Chen Z."/>
            <person name="Engels R."/>
            <person name="Freedman E."/>
            <person name="Gellesch M."/>
            <person name="Goldberg J."/>
            <person name="Griggs A."/>
            <person name="Gujja S."/>
            <person name="Heilman E.R."/>
            <person name="Heiman D.I."/>
            <person name="Hepburn T.A."/>
            <person name="Howarth C."/>
            <person name="Jen D."/>
            <person name="Larson L."/>
            <person name="Mehta T."/>
            <person name="Park D."/>
            <person name="Pearson M."/>
            <person name="Richards J."/>
            <person name="Roberts A."/>
            <person name="Saif S."/>
            <person name="Shea T.D."/>
            <person name="Shenoy N."/>
            <person name="Sisk P."/>
            <person name="Stolte C."/>
            <person name="Sykes S.N."/>
            <person name="Walk T."/>
            <person name="White J."/>
            <person name="Yandava C."/>
            <person name="Izard J."/>
            <person name="Baranova O.V."/>
            <person name="Blanton J.M."/>
            <person name="Tanner A.C."/>
            <person name="Dewhirst F."/>
            <person name="Haas B."/>
            <person name="Nusbaum C."/>
            <person name="Birren B."/>
        </authorList>
    </citation>
    <scope>NUCLEOTIDE SEQUENCE [LARGE SCALE GENOMIC DNA]</scope>
    <source>
        <strain evidence="1 2">ATCC 29453</strain>
    </source>
</reference>
<dbReference type="Proteomes" id="UP000017813">
    <property type="component" value="Unassembled WGS sequence"/>
</dbReference>
<dbReference type="Pfam" id="PF00494">
    <property type="entry name" value="SQS_PSY"/>
    <property type="match status" value="1"/>
</dbReference>
<comment type="caution">
    <text evidence="1">The sequence shown here is derived from an EMBL/GenBank/DDBJ whole genome shotgun (WGS) entry which is preliminary data.</text>
</comment>
<sequence>MPLFIQLPYLNLDRVENGVKIAYFSGSLKVDCIMSVNHYENFPVGSIAMPRRLRQATHAIYAFARTADDIADEGDANPEQRLHDLNVLKQELDRIAKNQIPETPLMQRLLNEAITPHQLPLQPFYDLLDAFSQDVVKTRYANFGELVDYARRSANPVGRLMLHLYGVTDERSFAQSDGICTALQLINFWQDVAIDWQKNRVYIPQDDLQKFGVTEQQIADGKVDFAFQRLMAYECERAFKMLYAGSPLGRTLKGRLGLELRMIVLGGQSILQKLDGCQYDVFNQRPKLGWKDWLRIVKKAVF</sequence>
<gene>
    <name evidence="1" type="ORF">HMPREF9021_01428</name>
</gene>
<dbReference type="HOGENOM" id="CLU_037269_0_1_4"/>
<dbReference type="GO" id="GO:0016114">
    <property type="term" value="P:terpenoid biosynthetic process"/>
    <property type="evidence" value="ECO:0007669"/>
    <property type="project" value="UniProtKB-ARBA"/>
</dbReference>
<dbReference type="GO" id="GO:0051996">
    <property type="term" value="F:squalene synthase [NAD(P)H] activity"/>
    <property type="evidence" value="ECO:0007669"/>
    <property type="project" value="InterPro"/>
</dbReference>
<dbReference type="SFLD" id="SFLDS00005">
    <property type="entry name" value="Isoprenoid_Synthase_Type_I"/>
    <property type="match status" value="1"/>
</dbReference>
<dbReference type="CDD" id="cd00683">
    <property type="entry name" value="Trans_IPPS_HH"/>
    <property type="match status" value="1"/>
</dbReference>
<organism evidence="1 2">
    <name type="scientific">Simonsiella muelleri ATCC 29453</name>
    <dbReference type="NCBI Taxonomy" id="641147"/>
    <lineage>
        <taxon>Bacteria</taxon>
        <taxon>Pseudomonadati</taxon>
        <taxon>Pseudomonadota</taxon>
        <taxon>Betaproteobacteria</taxon>
        <taxon>Neisseriales</taxon>
        <taxon>Neisseriaceae</taxon>
        <taxon>Simonsiella</taxon>
    </lineage>
</organism>
<dbReference type="SFLD" id="SFLDG01212">
    <property type="entry name" value="Phytoene_synthase_like"/>
    <property type="match status" value="1"/>
</dbReference>
<dbReference type="Gene3D" id="1.10.600.10">
    <property type="entry name" value="Farnesyl Diphosphate Synthase"/>
    <property type="match status" value="1"/>
</dbReference>
<dbReference type="PANTHER" id="PTHR31480">
    <property type="entry name" value="BIFUNCTIONAL LYCOPENE CYCLASE/PHYTOENE SYNTHASE"/>
    <property type="match status" value="1"/>
</dbReference>
<dbReference type="SFLD" id="SFLDG01018">
    <property type="entry name" value="Squalene/Phytoene_Synthase_Lik"/>
    <property type="match status" value="1"/>
</dbReference>
<dbReference type="InterPro" id="IPR002060">
    <property type="entry name" value="Squ/phyt_synthse"/>
</dbReference>
<proteinExistence type="predicted"/>
<dbReference type="STRING" id="641147.HMPREF9021_01428"/>
<accession>V9HC38</accession>
<dbReference type="eggNOG" id="COG1562">
    <property type="taxonomic scope" value="Bacteria"/>
</dbReference>